<accession>A0A6A6DES9</accession>
<sequence>MGLSRRRQLIPPAASRSTPCTFVMLNRSTSLISLATIDPDIERYRGDWNDDALPLAIGAVHIQAEAESSLCERCQNFDIQSFTRSPNRRKGYLLKDVETAANQCCKFCGLLLDAVKNVEKPEYFYLNAFVGRTTINPDLYVHITISESYKDDALATPTPGLQANRFLIKLGDRFSGVRSQSKHEICITADPAPKMAQYYQFSVFTLAGTAEDMSGGLLQPYTKDAVLWSSKLVRLPYRDKTNTITGNFYAYRRRVPLLNEYINQVRSSILFRRGWILQEWLLSKRLLWYTPHGLFFKCQQELPRSYDQSQLTFTRAGSELQAHLQLKASFHVSNSDILGFWYHALEVYSGQHLTKPDLDRILAVAGLAKEVRLILANPKRLPSLDNETQHEVYVAGL</sequence>
<dbReference type="PANTHER" id="PTHR33112:SF9">
    <property type="entry name" value="HETEROKARYON INCOMPATIBILITY DOMAIN-CONTAINING PROTEIN"/>
    <property type="match status" value="1"/>
</dbReference>
<keyword evidence="2" id="KW-1185">Reference proteome</keyword>
<proteinExistence type="predicted"/>
<evidence type="ECO:0000313" key="2">
    <source>
        <dbReference type="Proteomes" id="UP000800200"/>
    </source>
</evidence>
<organism evidence="1 2">
    <name type="scientific">Zopfia rhizophila CBS 207.26</name>
    <dbReference type="NCBI Taxonomy" id="1314779"/>
    <lineage>
        <taxon>Eukaryota</taxon>
        <taxon>Fungi</taxon>
        <taxon>Dikarya</taxon>
        <taxon>Ascomycota</taxon>
        <taxon>Pezizomycotina</taxon>
        <taxon>Dothideomycetes</taxon>
        <taxon>Dothideomycetes incertae sedis</taxon>
        <taxon>Zopfiaceae</taxon>
        <taxon>Zopfia</taxon>
    </lineage>
</organism>
<protein>
    <recommendedName>
        <fullName evidence="3">Heterokaryon incompatibility domain-containing protein</fullName>
    </recommendedName>
</protein>
<dbReference type="AlphaFoldDB" id="A0A6A6DES9"/>
<evidence type="ECO:0008006" key="3">
    <source>
        <dbReference type="Google" id="ProtNLM"/>
    </source>
</evidence>
<dbReference type="OrthoDB" id="4161196at2759"/>
<dbReference type="Proteomes" id="UP000800200">
    <property type="component" value="Unassembled WGS sequence"/>
</dbReference>
<dbReference type="EMBL" id="ML994698">
    <property type="protein sequence ID" value="KAF2176902.1"/>
    <property type="molecule type" value="Genomic_DNA"/>
</dbReference>
<gene>
    <name evidence="1" type="ORF">K469DRAFT_755399</name>
</gene>
<evidence type="ECO:0000313" key="1">
    <source>
        <dbReference type="EMBL" id="KAF2176902.1"/>
    </source>
</evidence>
<reference evidence="1" key="1">
    <citation type="journal article" date="2020" name="Stud. Mycol.">
        <title>101 Dothideomycetes genomes: a test case for predicting lifestyles and emergence of pathogens.</title>
        <authorList>
            <person name="Haridas S."/>
            <person name="Albert R."/>
            <person name="Binder M."/>
            <person name="Bloem J."/>
            <person name="Labutti K."/>
            <person name="Salamov A."/>
            <person name="Andreopoulos B."/>
            <person name="Baker S."/>
            <person name="Barry K."/>
            <person name="Bills G."/>
            <person name="Bluhm B."/>
            <person name="Cannon C."/>
            <person name="Castanera R."/>
            <person name="Culley D."/>
            <person name="Daum C."/>
            <person name="Ezra D."/>
            <person name="Gonzalez J."/>
            <person name="Henrissat B."/>
            <person name="Kuo A."/>
            <person name="Liang C."/>
            <person name="Lipzen A."/>
            <person name="Lutzoni F."/>
            <person name="Magnuson J."/>
            <person name="Mondo S."/>
            <person name="Nolan M."/>
            <person name="Ohm R."/>
            <person name="Pangilinan J."/>
            <person name="Park H.-J."/>
            <person name="Ramirez L."/>
            <person name="Alfaro M."/>
            <person name="Sun H."/>
            <person name="Tritt A."/>
            <person name="Yoshinaga Y."/>
            <person name="Zwiers L.-H."/>
            <person name="Turgeon B."/>
            <person name="Goodwin S."/>
            <person name="Spatafora J."/>
            <person name="Crous P."/>
            <person name="Grigoriev I."/>
        </authorList>
    </citation>
    <scope>NUCLEOTIDE SEQUENCE</scope>
    <source>
        <strain evidence="1">CBS 207.26</strain>
    </source>
</reference>
<dbReference type="PANTHER" id="PTHR33112">
    <property type="entry name" value="DOMAIN PROTEIN, PUTATIVE-RELATED"/>
    <property type="match status" value="1"/>
</dbReference>
<name>A0A6A6DES9_9PEZI</name>